<dbReference type="AlphaFoldDB" id="A0A1N7NT31"/>
<gene>
    <name evidence="3" type="ORF">SAMN05421790_11028</name>
</gene>
<feature type="signal peptide" evidence="1">
    <location>
        <begin position="1"/>
        <end position="19"/>
    </location>
</feature>
<evidence type="ECO:0000256" key="1">
    <source>
        <dbReference type="SAM" id="SignalP"/>
    </source>
</evidence>
<keyword evidence="4" id="KW-1185">Reference proteome</keyword>
<name>A0A1N7NT31_9BACL</name>
<protein>
    <submittedName>
        <fullName evidence="3">Lysophospholipase L1</fullName>
    </submittedName>
</protein>
<accession>A0A1N7NT31</accession>
<evidence type="ECO:0000313" key="4">
    <source>
        <dbReference type="Proteomes" id="UP000186795"/>
    </source>
</evidence>
<feature type="chain" id="PRO_5038661576" evidence="1">
    <location>
        <begin position="20"/>
        <end position="225"/>
    </location>
</feature>
<dbReference type="EMBL" id="FTOD01000010">
    <property type="protein sequence ID" value="SIT01389.1"/>
    <property type="molecule type" value="Genomic_DNA"/>
</dbReference>
<evidence type="ECO:0000259" key="2">
    <source>
        <dbReference type="Pfam" id="PF13472"/>
    </source>
</evidence>
<evidence type="ECO:0000313" key="3">
    <source>
        <dbReference type="EMBL" id="SIT01389.1"/>
    </source>
</evidence>
<dbReference type="PANTHER" id="PTHR30383:SF29">
    <property type="entry name" value="SGNH HYDROLASE-TYPE ESTERASE DOMAIN-CONTAINING PROTEIN"/>
    <property type="match status" value="1"/>
</dbReference>
<dbReference type="Gene3D" id="3.40.50.1110">
    <property type="entry name" value="SGNH hydrolase"/>
    <property type="match status" value="1"/>
</dbReference>
<sequence length="225" mass="24931">MAKKILSTLFIVGTVFGLAACGNAPHDELPENQPSQTQATPSKSAETSYRSVFQHSVFLGDSITEGLSYHDLLDDANVQAGAGKITEVALDDVNKIAKRNPKHIFIQLGSDDILLPPKVTDNPKQYSLAYYAKLIDKIEEKLPGANITVLSVTPVTPDAEKKEPRYKNISDYNQGLKKLAAEKKVGYADLSPIFAKHKNLHDSDGIHFKEEFYTFMLELLKDRVK</sequence>
<reference evidence="4" key="1">
    <citation type="submission" date="2017-01" db="EMBL/GenBank/DDBJ databases">
        <authorList>
            <person name="Varghese N."/>
            <person name="Submissions S."/>
        </authorList>
    </citation>
    <scope>NUCLEOTIDE SEQUENCE [LARGE SCALE GENOMIC DNA]</scope>
    <source>
        <strain evidence="4">DSM 45196</strain>
    </source>
</reference>
<dbReference type="SUPFAM" id="SSF52266">
    <property type="entry name" value="SGNH hydrolase"/>
    <property type="match status" value="1"/>
</dbReference>
<organism evidence="3 4">
    <name type="scientific">Kroppenstedtia eburnea</name>
    <dbReference type="NCBI Taxonomy" id="714067"/>
    <lineage>
        <taxon>Bacteria</taxon>
        <taxon>Bacillati</taxon>
        <taxon>Bacillota</taxon>
        <taxon>Bacilli</taxon>
        <taxon>Bacillales</taxon>
        <taxon>Thermoactinomycetaceae</taxon>
        <taxon>Kroppenstedtia</taxon>
    </lineage>
</organism>
<keyword evidence="1" id="KW-0732">Signal</keyword>
<dbReference type="RefSeq" id="WP_076525802.1">
    <property type="nucleotide sequence ID" value="NZ_CP048103.1"/>
</dbReference>
<dbReference type="PANTHER" id="PTHR30383">
    <property type="entry name" value="THIOESTERASE 1/PROTEASE 1/LYSOPHOSPHOLIPASE L1"/>
    <property type="match status" value="1"/>
</dbReference>
<dbReference type="InterPro" id="IPR051532">
    <property type="entry name" value="Ester_Hydrolysis_Enzymes"/>
</dbReference>
<dbReference type="InterPro" id="IPR036514">
    <property type="entry name" value="SGNH_hydro_sf"/>
</dbReference>
<dbReference type="Proteomes" id="UP000186795">
    <property type="component" value="Unassembled WGS sequence"/>
</dbReference>
<dbReference type="OrthoDB" id="1652311at2"/>
<dbReference type="PROSITE" id="PS51257">
    <property type="entry name" value="PROKAR_LIPOPROTEIN"/>
    <property type="match status" value="1"/>
</dbReference>
<proteinExistence type="predicted"/>
<dbReference type="Pfam" id="PF13472">
    <property type="entry name" value="Lipase_GDSL_2"/>
    <property type="match status" value="1"/>
</dbReference>
<dbReference type="InterPro" id="IPR013830">
    <property type="entry name" value="SGNH_hydro"/>
</dbReference>
<feature type="domain" description="SGNH hydrolase-type esterase" evidence="2">
    <location>
        <begin position="58"/>
        <end position="213"/>
    </location>
</feature>